<dbReference type="InterPro" id="IPR032710">
    <property type="entry name" value="NTF2-like_dom_sf"/>
</dbReference>
<gene>
    <name evidence="6" type="ORF">EPUL_000512</name>
</gene>
<protein>
    <recommendedName>
        <fullName evidence="2">Nuclear transport factor 2</fullName>
    </recommendedName>
</protein>
<keyword evidence="4" id="KW-0653">Protein transport</keyword>
<comment type="caution">
    <text evidence="6">The sequence shown here is derived from an EMBL/GenBank/DDBJ whole genome shotgun (WGS) entry which is preliminary data.</text>
</comment>
<dbReference type="InterPro" id="IPR018222">
    <property type="entry name" value="Nuclear_transport_factor_2_euk"/>
</dbReference>
<feature type="non-terminal residue" evidence="6">
    <location>
        <position position="1"/>
    </location>
</feature>
<evidence type="ECO:0000313" key="6">
    <source>
        <dbReference type="EMBL" id="POS88130.1"/>
    </source>
</evidence>
<dbReference type="Pfam" id="PF02136">
    <property type="entry name" value="NTF2"/>
    <property type="match status" value="1"/>
</dbReference>
<name>A0A2S4Q1H2_9PEZI</name>
<dbReference type="PANTHER" id="PTHR12612">
    <property type="entry name" value="NUCLEAR TRANSPORT FACTOR 2"/>
    <property type="match status" value="1"/>
</dbReference>
<dbReference type="InterPro" id="IPR045875">
    <property type="entry name" value="NTF2"/>
</dbReference>
<dbReference type="GO" id="GO:0051028">
    <property type="term" value="P:mRNA transport"/>
    <property type="evidence" value="ECO:0007669"/>
    <property type="project" value="UniProtKB-UniRule"/>
</dbReference>
<evidence type="ECO:0000256" key="2">
    <source>
        <dbReference type="ARBA" id="ARBA00026247"/>
    </source>
</evidence>
<evidence type="ECO:0000256" key="3">
    <source>
        <dbReference type="ARBA" id="ARBA00053082"/>
    </source>
</evidence>
<accession>A0A2S4Q1H2</accession>
<dbReference type="GO" id="GO:0006606">
    <property type="term" value="P:protein import into nucleus"/>
    <property type="evidence" value="ECO:0007669"/>
    <property type="project" value="UniProtKB-ARBA"/>
</dbReference>
<dbReference type="GO" id="GO:0005635">
    <property type="term" value="C:nuclear envelope"/>
    <property type="evidence" value="ECO:0007669"/>
    <property type="project" value="UniProtKB-ARBA"/>
</dbReference>
<comment type="subcellular location">
    <subcellularLocation>
        <location evidence="4">Cytoplasm</location>
    </subcellularLocation>
    <subcellularLocation>
        <location evidence="4">Nucleus</location>
    </subcellularLocation>
</comment>
<dbReference type="PROSITE" id="PS50177">
    <property type="entry name" value="NTF2_DOMAIN"/>
    <property type="match status" value="1"/>
</dbReference>
<dbReference type="SUPFAM" id="SSF54427">
    <property type="entry name" value="NTF2-like"/>
    <property type="match status" value="1"/>
</dbReference>
<keyword evidence="1 4" id="KW-0963">Cytoplasm</keyword>
<dbReference type="CDD" id="cd00780">
    <property type="entry name" value="NTF2"/>
    <property type="match status" value="1"/>
</dbReference>
<dbReference type="FunFam" id="3.10.450.50:FF:000005">
    <property type="entry name" value="Nuclear transport factor 2"/>
    <property type="match status" value="1"/>
</dbReference>
<proteinExistence type="predicted"/>
<dbReference type="Proteomes" id="UP000237438">
    <property type="component" value="Unassembled WGS sequence"/>
</dbReference>
<evidence type="ECO:0000256" key="4">
    <source>
        <dbReference type="RuleBase" id="RU369002"/>
    </source>
</evidence>
<sequence>TKKLIFIIEEFTTFYYHQFDLDRKALAPLYRDESMLTFETTSVKGAKDIVEKLGSLPFSKVKHDVATLDAQPSGAHGGILILVTGRLLLEEEERPMSYTQVFQLIPDG</sequence>
<feature type="domain" description="NTF2" evidence="5">
    <location>
        <begin position="7"/>
        <end position="108"/>
    </location>
</feature>
<dbReference type="GO" id="GO:0005737">
    <property type="term" value="C:cytoplasm"/>
    <property type="evidence" value="ECO:0007669"/>
    <property type="project" value="UniProtKB-SubCell"/>
</dbReference>
<dbReference type="InterPro" id="IPR002075">
    <property type="entry name" value="NTF2_dom"/>
</dbReference>
<dbReference type="Gene3D" id="3.10.450.50">
    <property type="match status" value="1"/>
</dbReference>
<keyword evidence="4" id="KW-0813">Transport</keyword>
<evidence type="ECO:0000256" key="1">
    <source>
        <dbReference type="ARBA" id="ARBA00022490"/>
    </source>
</evidence>
<dbReference type="STRING" id="225359.A0A2S4Q1H2"/>
<dbReference type="EMBL" id="PEDP01000028">
    <property type="protein sequence ID" value="POS88130.1"/>
    <property type="molecule type" value="Genomic_DNA"/>
</dbReference>
<dbReference type="AlphaFoldDB" id="A0A2S4Q1H2"/>
<feature type="non-terminal residue" evidence="6">
    <location>
        <position position="108"/>
    </location>
</feature>
<evidence type="ECO:0000313" key="7">
    <source>
        <dbReference type="Proteomes" id="UP000237438"/>
    </source>
</evidence>
<comment type="function">
    <text evidence="4">Has a role in nuclear-cytoplasmic transport of proteins and mRNAs.</text>
</comment>
<reference evidence="6 7" key="1">
    <citation type="submission" date="2017-10" db="EMBL/GenBank/DDBJ databases">
        <title>Development of genomic resources for the powdery mildew, Erysiphe pulchra.</title>
        <authorList>
            <person name="Wadl P.A."/>
            <person name="Mack B.M."/>
            <person name="Moore G."/>
            <person name="Beltz S.B."/>
        </authorList>
    </citation>
    <scope>NUCLEOTIDE SEQUENCE [LARGE SCALE GENOMIC DNA]</scope>
    <source>
        <strain evidence="6">Cflorida</strain>
    </source>
</reference>
<keyword evidence="7" id="KW-1185">Reference proteome</keyword>
<dbReference type="OrthoDB" id="6507044at2759"/>
<evidence type="ECO:0000259" key="5">
    <source>
        <dbReference type="PROSITE" id="PS50177"/>
    </source>
</evidence>
<keyword evidence="4" id="KW-0539">Nucleus</keyword>
<comment type="function">
    <text evidence="3">Facilitates protein transport into the nucleus. Could be part of a multicomponent system of cytosolic factors that assemble at the pore complex during nuclear import.</text>
</comment>
<organism evidence="6 7">
    <name type="scientific">Erysiphe pulchra</name>
    <dbReference type="NCBI Taxonomy" id="225359"/>
    <lineage>
        <taxon>Eukaryota</taxon>
        <taxon>Fungi</taxon>
        <taxon>Dikarya</taxon>
        <taxon>Ascomycota</taxon>
        <taxon>Pezizomycotina</taxon>
        <taxon>Leotiomycetes</taxon>
        <taxon>Erysiphales</taxon>
        <taxon>Erysiphaceae</taxon>
        <taxon>Erysiphe</taxon>
    </lineage>
</organism>